<evidence type="ECO:0000313" key="2">
    <source>
        <dbReference type="EMBL" id="CAD7657703.1"/>
    </source>
</evidence>
<sequence length="151" mass="17018">MSRPIDINAKIDRCAYYPGEVVTIVCNVSNKSSVGVIPRVTLRQIQTFKQLMAAKNNEKTVRRQTTHAVKKQRLEGSLTEPGLSTTHIFHVEIPIDIPISVDCPILTVSYDLHLTVDIPSAIDLHLDLPIMITTKNVVNQYKPYNSEYKMT</sequence>
<dbReference type="EMBL" id="CAJPVJ010013506">
    <property type="protein sequence ID" value="CAG2174889.1"/>
    <property type="molecule type" value="Genomic_DNA"/>
</dbReference>
<dbReference type="GO" id="GO:0005737">
    <property type="term" value="C:cytoplasm"/>
    <property type="evidence" value="ECO:0007669"/>
    <property type="project" value="TreeGrafter"/>
</dbReference>
<reference evidence="2" key="1">
    <citation type="submission" date="2020-11" db="EMBL/GenBank/DDBJ databases">
        <authorList>
            <person name="Tran Van P."/>
        </authorList>
    </citation>
    <scope>NUCLEOTIDE SEQUENCE</scope>
</reference>
<dbReference type="PANTHER" id="PTHR11188:SF17">
    <property type="entry name" value="FI21816P1"/>
    <property type="match status" value="1"/>
</dbReference>
<dbReference type="OrthoDB" id="2333384at2759"/>
<dbReference type="SMART" id="SM01017">
    <property type="entry name" value="Arrestin_C"/>
    <property type="match status" value="1"/>
</dbReference>
<dbReference type="PANTHER" id="PTHR11188">
    <property type="entry name" value="ARRESTIN DOMAIN CONTAINING PROTEIN"/>
    <property type="match status" value="1"/>
</dbReference>
<dbReference type="EMBL" id="OC928331">
    <property type="protein sequence ID" value="CAD7657703.1"/>
    <property type="molecule type" value="Genomic_DNA"/>
</dbReference>
<dbReference type="Proteomes" id="UP000728032">
    <property type="component" value="Unassembled WGS sequence"/>
</dbReference>
<feature type="domain" description="Arrestin C-terminal-like" evidence="1">
    <location>
        <begin position="1"/>
        <end position="137"/>
    </location>
</feature>
<gene>
    <name evidence="2" type="ORF">ONB1V03_LOCUS14328</name>
</gene>
<dbReference type="InterPro" id="IPR014756">
    <property type="entry name" value="Ig_E-set"/>
</dbReference>
<evidence type="ECO:0000313" key="3">
    <source>
        <dbReference type="Proteomes" id="UP000728032"/>
    </source>
</evidence>
<dbReference type="Pfam" id="PF02752">
    <property type="entry name" value="Arrestin_C"/>
    <property type="match status" value="1"/>
</dbReference>
<evidence type="ECO:0000259" key="1">
    <source>
        <dbReference type="SMART" id="SM01017"/>
    </source>
</evidence>
<organism evidence="2">
    <name type="scientific">Oppiella nova</name>
    <dbReference type="NCBI Taxonomy" id="334625"/>
    <lineage>
        <taxon>Eukaryota</taxon>
        <taxon>Metazoa</taxon>
        <taxon>Ecdysozoa</taxon>
        <taxon>Arthropoda</taxon>
        <taxon>Chelicerata</taxon>
        <taxon>Arachnida</taxon>
        <taxon>Acari</taxon>
        <taxon>Acariformes</taxon>
        <taxon>Sarcoptiformes</taxon>
        <taxon>Oribatida</taxon>
        <taxon>Brachypylina</taxon>
        <taxon>Oppioidea</taxon>
        <taxon>Oppiidae</taxon>
        <taxon>Oppiella</taxon>
    </lineage>
</organism>
<proteinExistence type="predicted"/>
<dbReference type="AlphaFoldDB" id="A0A7R9MEW1"/>
<dbReference type="SUPFAM" id="SSF81296">
    <property type="entry name" value="E set domains"/>
    <property type="match status" value="1"/>
</dbReference>
<dbReference type="InterPro" id="IPR050357">
    <property type="entry name" value="Arrestin_domain-protein"/>
</dbReference>
<dbReference type="InterPro" id="IPR014752">
    <property type="entry name" value="Arrestin-like_C"/>
</dbReference>
<dbReference type="Gene3D" id="2.60.40.640">
    <property type="match status" value="1"/>
</dbReference>
<accession>A0A7R9MEW1</accession>
<dbReference type="GO" id="GO:0015031">
    <property type="term" value="P:protein transport"/>
    <property type="evidence" value="ECO:0007669"/>
    <property type="project" value="TreeGrafter"/>
</dbReference>
<protein>
    <recommendedName>
        <fullName evidence="1">Arrestin C-terminal-like domain-containing protein</fullName>
    </recommendedName>
</protein>
<dbReference type="InterPro" id="IPR011022">
    <property type="entry name" value="Arrestin_C-like"/>
</dbReference>
<keyword evidence="3" id="KW-1185">Reference proteome</keyword>
<name>A0A7R9MEW1_9ACAR</name>